<evidence type="ECO:0000313" key="1">
    <source>
        <dbReference type="EMBL" id="RRT59469.1"/>
    </source>
</evidence>
<comment type="caution">
    <text evidence="1">The sequence shown here is derived from an EMBL/GenBank/DDBJ whole genome shotgun (WGS) entry which is preliminary data.</text>
</comment>
<dbReference type="Proteomes" id="UP000287651">
    <property type="component" value="Unassembled WGS sequence"/>
</dbReference>
<proteinExistence type="predicted"/>
<name>A0A426Z677_ENSVE</name>
<protein>
    <submittedName>
        <fullName evidence="1">Uncharacterized protein</fullName>
    </submittedName>
</protein>
<reference evidence="1 2" key="1">
    <citation type="journal article" date="2014" name="Agronomy (Basel)">
        <title>A Draft Genome Sequence for Ensete ventricosum, the Drought-Tolerant Tree Against Hunger.</title>
        <authorList>
            <person name="Harrison J."/>
            <person name="Moore K.A."/>
            <person name="Paszkiewicz K."/>
            <person name="Jones T."/>
            <person name="Grant M."/>
            <person name="Ambacheew D."/>
            <person name="Muzemil S."/>
            <person name="Studholme D.J."/>
        </authorList>
    </citation>
    <scope>NUCLEOTIDE SEQUENCE [LARGE SCALE GENOMIC DNA]</scope>
</reference>
<evidence type="ECO:0000313" key="2">
    <source>
        <dbReference type="Proteomes" id="UP000287651"/>
    </source>
</evidence>
<organism evidence="1 2">
    <name type="scientific">Ensete ventricosum</name>
    <name type="common">Abyssinian banana</name>
    <name type="synonym">Musa ensete</name>
    <dbReference type="NCBI Taxonomy" id="4639"/>
    <lineage>
        <taxon>Eukaryota</taxon>
        <taxon>Viridiplantae</taxon>
        <taxon>Streptophyta</taxon>
        <taxon>Embryophyta</taxon>
        <taxon>Tracheophyta</taxon>
        <taxon>Spermatophyta</taxon>
        <taxon>Magnoliopsida</taxon>
        <taxon>Liliopsida</taxon>
        <taxon>Zingiberales</taxon>
        <taxon>Musaceae</taxon>
        <taxon>Ensete</taxon>
    </lineage>
</organism>
<gene>
    <name evidence="1" type="ORF">B296_00011940</name>
</gene>
<sequence length="143" mass="15926">MDETRCAACRSQPSVGDPGNRAWSIFSRCRPSIQTVRSILGKSCSVDAELAGFERLAVRFVQLRSWPSVRNSRIRAQPISRIGHACICDGRDAGAGRLSIRAVSSEPSRILDLLFPHFLRNPLRSFPVDGKRRKDCCGYCLCM</sequence>
<dbReference type="EMBL" id="AMZH03008199">
    <property type="protein sequence ID" value="RRT59469.1"/>
    <property type="molecule type" value="Genomic_DNA"/>
</dbReference>
<accession>A0A426Z677</accession>
<dbReference type="AlphaFoldDB" id="A0A426Z677"/>